<dbReference type="OrthoDB" id="10590338at2759"/>
<feature type="signal peptide" evidence="1">
    <location>
        <begin position="1"/>
        <end position="24"/>
    </location>
</feature>
<name>A0A8J2WYX3_9STRA</name>
<dbReference type="Proteomes" id="UP000789595">
    <property type="component" value="Unassembled WGS sequence"/>
</dbReference>
<reference evidence="2" key="1">
    <citation type="submission" date="2021-11" db="EMBL/GenBank/DDBJ databases">
        <authorList>
            <consortium name="Genoscope - CEA"/>
            <person name="William W."/>
        </authorList>
    </citation>
    <scope>NUCLEOTIDE SEQUENCE</scope>
</reference>
<protein>
    <recommendedName>
        <fullName evidence="4">AsmA-like C-terminal domain-containing protein</fullName>
    </recommendedName>
</protein>
<accession>A0A8J2WYX3</accession>
<evidence type="ECO:0000313" key="3">
    <source>
        <dbReference type="Proteomes" id="UP000789595"/>
    </source>
</evidence>
<comment type="caution">
    <text evidence="2">The sequence shown here is derived from an EMBL/GenBank/DDBJ whole genome shotgun (WGS) entry which is preliminary data.</text>
</comment>
<feature type="chain" id="PRO_5041321344" description="AsmA-like C-terminal domain-containing protein" evidence="1">
    <location>
        <begin position="25"/>
        <end position="237"/>
    </location>
</feature>
<evidence type="ECO:0000313" key="2">
    <source>
        <dbReference type="EMBL" id="CAH0373134.1"/>
    </source>
</evidence>
<keyword evidence="3" id="KW-1185">Reference proteome</keyword>
<sequence length="237" mass="25662">MRKMRNRARQLFHVLLLAPCIALGGIKTNFERIGLRRIKFGGTFQLREPFRGVRAGRAADYLSDPLRVIAAAWPPHLIKGPTVRDDGVLDYDLEQETINFAGLLTVDGTVDMEVRQSPRGGVTLTSKKLRSVAKLSNGQSVDVPIDFELEGRLDPQSIDPNASAAIRGEFTFSVAADLVGPLLLLPSPALKAAAVAVNRQLDLGGRFTRGILGKYPAWARANPIPRPGAAKESSSAD</sequence>
<evidence type="ECO:0000256" key="1">
    <source>
        <dbReference type="SAM" id="SignalP"/>
    </source>
</evidence>
<keyword evidence="1" id="KW-0732">Signal</keyword>
<dbReference type="EMBL" id="CAKKNE010000004">
    <property type="protein sequence ID" value="CAH0373134.1"/>
    <property type="molecule type" value="Genomic_DNA"/>
</dbReference>
<dbReference type="InterPro" id="IPR018971">
    <property type="entry name" value="DUF1997"/>
</dbReference>
<gene>
    <name evidence="2" type="ORF">PECAL_4P03090</name>
</gene>
<dbReference type="AlphaFoldDB" id="A0A8J2WYX3"/>
<proteinExistence type="predicted"/>
<evidence type="ECO:0008006" key="4">
    <source>
        <dbReference type="Google" id="ProtNLM"/>
    </source>
</evidence>
<organism evidence="2 3">
    <name type="scientific">Pelagomonas calceolata</name>
    <dbReference type="NCBI Taxonomy" id="35677"/>
    <lineage>
        <taxon>Eukaryota</taxon>
        <taxon>Sar</taxon>
        <taxon>Stramenopiles</taxon>
        <taxon>Ochrophyta</taxon>
        <taxon>Pelagophyceae</taxon>
        <taxon>Pelagomonadales</taxon>
        <taxon>Pelagomonadaceae</taxon>
        <taxon>Pelagomonas</taxon>
    </lineage>
</organism>
<dbReference type="Pfam" id="PF09366">
    <property type="entry name" value="DUF1997"/>
    <property type="match status" value="1"/>
</dbReference>